<organism evidence="2 3">
    <name type="scientific">Sphaerulina musiva (strain SO2202)</name>
    <name type="common">Poplar stem canker fungus</name>
    <name type="synonym">Septoria musiva</name>
    <dbReference type="NCBI Taxonomy" id="692275"/>
    <lineage>
        <taxon>Eukaryota</taxon>
        <taxon>Fungi</taxon>
        <taxon>Dikarya</taxon>
        <taxon>Ascomycota</taxon>
        <taxon>Pezizomycotina</taxon>
        <taxon>Dothideomycetes</taxon>
        <taxon>Dothideomycetidae</taxon>
        <taxon>Mycosphaerellales</taxon>
        <taxon>Mycosphaerellaceae</taxon>
        <taxon>Sphaerulina</taxon>
    </lineage>
</organism>
<dbReference type="OrthoDB" id="4177236at2759"/>
<dbReference type="eggNOG" id="ENOG502SQ06">
    <property type="taxonomic scope" value="Eukaryota"/>
</dbReference>
<dbReference type="EMBL" id="KB456269">
    <property type="protein sequence ID" value="EMF09345.1"/>
    <property type="molecule type" value="Genomic_DNA"/>
</dbReference>
<dbReference type="OMA" id="FTENFLC"/>
<dbReference type="GeneID" id="27905337"/>
<dbReference type="Proteomes" id="UP000016931">
    <property type="component" value="Unassembled WGS sequence"/>
</dbReference>
<name>N1QDC9_SPHMS</name>
<proteinExistence type="predicted"/>
<dbReference type="AlphaFoldDB" id="N1QDC9"/>
<reference evidence="2 3" key="1">
    <citation type="journal article" date="2012" name="PLoS Pathog.">
        <title>Diverse lifestyles and strategies of plant pathogenesis encoded in the genomes of eighteen Dothideomycetes fungi.</title>
        <authorList>
            <person name="Ohm R.A."/>
            <person name="Feau N."/>
            <person name="Henrissat B."/>
            <person name="Schoch C.L."/>
            <person name="Horwitz B.A."/>
            <person name="Barry K.W."/>
            <person name="Condon B.J."/>
            <person name="Copeland A.C."/>
            <person name="Dhillon B."/>
            <person name="Glaser F."/>
            <person name="Hesse C.N."/>
            <person name="Kosti I."/>
            <person name="LaButti K."/>
            <person name="Lindquist E.A."/>
            <person name="Lucas S."/>
            <person name="Salamov A.A."/>
            <person name="Bradshaw R.E."/>
            <person name="Ciuffetti L."/>
            <person name="Hamelin R.C."/>
            <person name="Kema G.H.J."/>
            <person name="Lawrence C."/>
            <person name="Scott J.A."/>
            <person name="Spatafora J.W."/>
            <person name="Turgeon B.G."/>
            <person name="de Wit P.J.G.M."/>
            <person name="Zhong S."/>
            <person name="Goodwin S.B."/>
            <person name="Grigoriev I.V."/>
        </authorList>
    </citation>
    <scope>NUCLEOTIDE SEQUENCE [LARGE SCALE GENOMIC DNA]</scope>
    <source>
        <strain evidence="2 3">SO2202</strain>
    </source>
</reference>
<protein>
    <submittedName>
        <fullName evidence="2">Uncharacterized protein</fullName>
    </submittedName>
</protein>
<feature type="region of interest" description="Disordered" evidence="1">
    <location>
        <begin position="1"/>
        <end position="33"/>
    </location>
</feature>
<evidence type="ECO:0000313" key="3">
    <source>
        <dbReference type="Proteomes" id="UP000016931"/>
    </source>
</evidence>
<accession>N1QDC9</accession>
<dbReference type="RefSeq" id="XP_016757466.1">
    <property type="nucleotide sequence ID" value="XM_016908200.1"/>
</dbReference>
<sequence length="204" mass="22862">MNFFERKSESSSSRTASGSRSSTSTTPLSSRERSARIRRLQDLALASLPVRGLFIVLWIRSDPPGPNDFHWGLYFHRSGTDGGTKYHITNLSRGWINDHGSTKGVFKSSFLCVLIQIATIPLQAVVQMDGIARSKDRELNQIPGLTCRVWVMQIIAILRANSLVKCGDINALQNEIFQIGNRYRFGAINNDQPRPVTRSQLCQL</sequence>
<dbReference type="HOGENOM" id="CLU_095741_0_0_1"/>
<feature type="compositionally biased region" description="Low complexity" evidence="1">
    <location>
        <begin position="10"/>
        <end position="29"/>
    </location>
</feature>
<gene>
    <name evidence="2" type="ORF">SEPMUDRAFT_166072</name>
</gene>
<evidence type="ECO:0000313" key="2">
    <source>
        <dbReference type="EMBL" id="EMF09345.1"/>
    </source>
</evidence>
<keyword evidence="3" id="KW-1185">Reference proteome</keyword>
<evidence type="ECO:0000256" key="1">
    <source>
        <dbReference type="SAM" id="MobiDB-lite"/>
    </source>
</evidence>